<accession>A0A0R3VXX6</accession>
<dbReference type="SUPFAM" id="SSF57716">
    <property type="entry name" value="Glucocorticoid receptor-like (DNA-binding domain)"/>
    <property type="match status" value="1"/>
</dbReference>
<evidence type="ECO:0000313" key="11">
    <source>
        <dbReference type="WBParaSite" id="TASK_0000227001-mRNA-1"/>
    </source>
</evidence>
<dbReference type="PRINTS" id="PR00047">
    <property type="entry name" value="STROIDFINGER"/>
</dbReference>
<evidence type="ECO:0000256" key="6">
    <source>
        <dbReference type="ARBA" id="ARBA00023163"/>
    </source>
</evidence>
<dbReference type="STRING" id="60517.A0A0R3VXX6"/>
<dbReference type="PANTHER" id="PTHR24082">
    <property type="entry name" value="NUCLEAR HORMONE RECEPTOR"/>
    <property type="match status" value="1"/>
</dbReference>
<dbReference type="GO" id="GO:0008270">
    <property type="term" value="F:zinc ion binding"/>
    <property type="evidence" value="ECO:0007669"/>
    <property type="project" value="UniProtKB-KW"/>
</dbReference>
<keyword evidence="4" id="KW-0805">Transcription regulation</keyword>
<feature type="domain" description="Nuclear receptor" evidence="10">
    <location>
        <begin position="186"/>
        <end position="260"/>
    </location>
</feature>
<keyword evidence="8" id="KW-0539">Nucleus</keyword>
<keyword evidence="2" id="KW-0863">Zinc-finger</keyword>
<feature type="region of interest" description="Disordered" evidence="9">
    <location>
        <begin position="107"/>
        <end position="131"/>
    </location>
</feature>
<evidence type="ECO:0000256" key="8">
    <source>
        <dbReference type="ARBA" id="ARBA00023242"/>
    </source>
</evidence>
<dbReference type="Gene3D" id="3.30.50.10">
    <property type="entry name" value="Erythroid Transcription Factor GATA-1, subunit A"/>
    <property type="match status" value="1"/>
</dbReference>
<keyword evidence="5" id="KW-0238">DNA-binding</keyword>
<organism evidence="11">
    <name type="scientific">Taenia asiatica</name>
    <name type="common">Asian tapeworm</name>
    <dbReference type="NCBI Taxonomy" id="60517"/>
    <lineage>
        <taxon>Eukaryota</taxon>
        <taxon>Metazoa</taxon>
        <taxon>Spiralia</taxon>
        <taxon>Lophotrochozoa</taxon>
        <taxon>Platyhelminthes</taxon>
        <taxon>Cestoda</taxon>
        <taxon>Eucestoda</taxon>
        <taxon>Cyclophyllidea</taxon>
        <taxon>Taeniidae</taxon>
        <taxon>Taenia</taxon>
    </lineage>
</organism>
<keyword evidence="6" id="KW-0804">Transcription</keyword>
<evidence type="ECO:0000256" key="9">
    <source>
        <dbReference type="SAM" id="MobiDB-lite"/>
    </source>
</evidence>
<sequence>LPMYQSDVKPTNFLHLASAPPPVTAAMSPESSSTSSAAAYMITTSTAAASGHNSHFPSPLSTDYLQQLCGVPDAWLASPQTLLQPPSSQHHHQQNAWDSLPTTTYFSQSHHSPSYTKPRRSQIPTMGCKRSGSGIITATSGKAGFRGLQDGREESCGVTNGSNSPRDPGGTLESMNGSAATVAATTKKCRVCGDRAVNHNFGQLTCESCKAFFRRNAHKDLTCTSKSGEHVVSPSTRRECPACRLKRCFLIGMRPDLIQVRKSESLCCIFDALRTSKYWF</sequence>
<dbReference type="WBParaSite" id="TASK_0000227001-mRNA-1">
    <property type="protein sequence ID" value="TASK_0000227001-mRNA-1"/>
    <property type="gene ID" value="TASK_0000227001"/>
</dbReference>
<dbReference type="InterPro" id="IPR001628">
    <property type="entry name" value="Znf_hrmn_rcpt"/>
</dbReference>
<reference evidence="11" key="1">
    <citation type="submission" date="2017-02" db="UniProtKB">
        <authorList>
            <consortium name="WormBaseParasite"/>
        </authorList>
    </citation>
    <scope>IDENTIFICATION</scope>
</reference>
<dbReference type="PROSITE" id="PS00031">
    <property type="entry name" value="NUCLEAR_REC_DBD_1"/>
    <property type="match status" value="1"/>
</dbReference>
<dbReference type="PANTHER" id="PTHR24082:SF283">
    <property type="entry name" value="NUCLEAR HORMONE RECEPTOR HR96"/>
    <property type="match status" value="1"/>
</dbReference>
<keyword evidence="7" id="KW-0675">Receptor</keyword>
<evidence type="ECO:0000256" key="3">
    <source>
        <dbReference type="ARBA" id="ARBA00022833"/>
    </source>
</evidence>
<dbReference type="InterPro" id="IPR050234">
    <property type="entry name" value="Nuclear_hormone_rcpt_NR1"/>
</dbReference>
<dbReference type="AlphaFoldDB" id="A0A0R3VXX6"/>
<protein>
    <submittedName>
        <fullName evidence="11">Nuclear receptor domain-containing protein</fullName>
    </submittedName>
</protein>
<keyword evidence="1" id="KW-0479">Metal-binding</keyword>
<dbReference type="GO" id="GO:0004879">
    <property type="term" value="F:nuclear receptor activity"/>
    <property type="evidence" value="ECO:0007669"/>
    <property type="project" value="TreeGrafter"/>
</dbReference>
<keyword evidence="3" id="KW-0862">Zinc</keyword>
<evidence type="ECO:0000256" key="7">
    <source>
        <dbReference type="ARBA" id="ARBA00023170"/>
    </source>
</evidence>
<evidence type="ECO:0000259" key="10">
    <source>
        <dbReference type="PROSITE" id="PS51030"/>
    </source>
</evidence>
<dbReference type="SMART" id="SM00399">
    <property type="entry name" value="ZnF_C4"/>
    <property type="match status" value="1"/>
</dbReference>
<dbReference type="InterPro" id="IPR013088">
    <property type="entry name" value="Znf_NHR/GATA"/>
</dbReference>
<dbReference type="GO" id="GO:0000122">
    <property type="term" value="P:negative regulation of transcription by RNA polymerase II"/>
    <property type="evidence" value="ECO:0007669"/>
    <property type="project" value="TreeGrafter"/>
</dbReference>
<dbReference type="Pfam" id="PF00105">
    <property type="entry name" value="zf-C4"/>
    <property type="match status" value="1"/>
</dbReference>
<dbReference type="GO" id="GO:0030154">
    <property type="term" value="P:cell differentiation"/>
    <property type="evidence" value="ECO:0007669"/>
    <property type="project" value="TreeGrafter"/>
</dbReference>
<evidence type="ECO:0000256" key="1">
    <source>
        <dbReference type="ARBA" id="ARBA00022723"/>
    </source>
</evidence>
<evidence type="ECO:0000256" key="4">
    <source>
        <dbReference type="ARBA" id="ARBA00023015"/>
    </source>
</evidence>
<evidence type="ECO:0000256" key="2">
    <source>
        <dbReference type="ARBA" id="ARBA00022771"/>
    </source>
</evidence>
<dbReference type="GO" id="GO:0000978">
    <property type="term" value="F:RNA polymerase II cis-regulatory region sequence-specific DNA binding"/>
    <property type="evidence" value="ECO:0007669"/>
    <property type="project" value="TreeGrafter"/>
</dbReference>
<dbReference type="GO" id="GO:0045944">
    <property type="term" value="P:positive regulation of transcription by RNA polymerase II"/>
    <property type="evidence" value="ECO:0007669"/>
    <property type="project" value="TreeGrafter"/>
</dbReference>
<feature type="region of interest" description="Disordered" evidence="9">
    <location>
        <begin position="147"/>
        <end position="175"/>
    </location>
</feature>
<name>A0A0R3VXX6_TAEAS</name>
<proteinExistence type="predicted"/>
<evidence type="ECO:0000256" key="5">
    <source>
        <dbReference type="ARBA" id="ARBA00023125"/>
    </source>
</evidence>
<dbReference type="PROSITE" id="PS51030">
    <property type="entry name" value="NUCLEAR_REC_DBD_2"/>
    <property type="match status" value="1"/>
</dbReference>